<sequence>MRVENVYPDYKDALEREKRLQAVYTELQLIFYNKEKGSKKNSAISDNGKNIDFKKKGN</sequence>
<name>A0ABU4GMD5_9CLOT</name>
<feature type="compositionally biased region" description="Basic and acidic residues" evidence="1">
    <location>
        <begin position="49"/>
        <end position="58"/>
    </location>
</feature>
<evidence type="ECO:0000313" key="2">
    <source>
        <dbReference type="EMBL" id="MDW2798783.1"/>
    </source>
</evidence>
<comment type="caution">
    <text evidence="2">The sequence shown here is derived from an EMBL/GenBank/DDBJ whole genome shotgun (WGS) entry which is preliminary data.</text>
</comment>
<evidence type="ECO:0000256" key="1">
    <source>
        <dbReference type="SAM" id="MobiDB-lite"/>
    </source>
</evidence>
<protein>
    <submittedName>
        <fullName evidence="2">Uncharacterized protein</fullName>
    </submittedName>
</protein>
<reference evidence="2 3" key="1">
    <citation type="submission" date="2023-10" db="EMBL/GenBank/DDBJ databases">
        <title>A novel Glycoside Hydrolase 43-Like Enzyme from Clostrdium boliviensis is an Endo-xylanase, and a Candidate for Xylooligosaccharides Production from Different Xylan Substrates.</title>
        <authorList>
            <person name="Alvarez M.T."/>
            <person name="Rocabado-Villegas L.R."/>
            <person name="Salas-Veizaga D.M."/>
            <person name="Linares-Pasten J.A."/>
            <person name="Gudmundsdottir E.E."/>
            <person name="Hreggvidsson G.O."/>
            <person name="Adlercreutz P."/>
            <person name="Nordberg Karlsson E."/>
        </authorList>
    </citation>
    <scope>NUCLEOTIDE SEQUENCE [LARGE SCALE GENOMIC DNA]</scope>
    <source>
        <strain evidence="2 3">E-1</strain>
    </source>
</reference>
<organism evidence="2 3">
    <name type="scientific">Clostridium boliviensis</name>
    <dbReference type="NCBI Taxonomy" id="318465"/>
    <lineage>
        <taxon>Bacteria</taxon>
        <taxon>Bacillati</taxon>
        <taxon>Bacillota</taxon>
        <taxon>Clostridia</taxon>
        <taxon>Eubacteriales</taxon>
        <taxon>Clostridiaceae</taxon>
        <taxon>Clostridium</taxon>
    </lineage>
</organism>
<accession>A0ABU4GMD5</accession>
<evidence type="ECO:0000313" key="3">
    <source>
        <dbReference type="Proteomes" id="UP001276854"/>
    </source>
</evidence>
<keyword evidence="3" id="KW-1185">Reference proteome</keyword>
<dbReference type="Proteomes" id="UP001276854">
    <property type="component" value="Unassembled WGS sequence"/>
</dbReference>
<dbReference type="RefSeq" id="WP_318064990.1">
    <property type="nucleotide sequence ID" value="NZ_JAWONS010000221.1"/>
</dbReference>
<feature type="region of interest" description="Disordered" evidence="1">
    <location>
        <begin position="37"/>
        <end position="58"/>
    </location>
</feature>
<dbReference type="EMBL" id="JAWONS010000221">
    <property type="protein sequence ID" value="MDW2798783.1"/>
    <property type="molecule type" value="Genomic_DNA"/>
</dbReference>
<gene>
    <name evidence="2" type="ORF">RZO55_14485</name>
</gene>
<proteinExistence type="predicted"/>